<evidence type="ECO:0000313" key="2">
    <source>
        <dbReference type="Proteomes" id="UP000664857"/>
    </source>
</evidence>
<dbReference type="Pfam" id="PF06042">
    <property type="entry name" value="NTP_transf_6"/>
    <property type="match status" value="1"/>
</dbReference>
<protein>
    <submittedName>
        <fullName evidence="1">Nucleotidyltransferase family protein</fullName>
    </submittedName>
</protein>
<dbReference type="RefSeq" id="WP_206966364.1">
    <property type="nucleotide sequence ID" value="NZ_JAFLVX010000018.1"/>
</dbReference>
<dbReference type="PANTHER" id="PTHR39166">
    <property type="entry name" value="BLL1166 PROTEIN"/>
    <property type="match status" value="1"/>
</dbReference>
<accession>A0ABS3HTC5</accession>
<comment type="caution">
    <text evidence="1">The sequence shown here is derived from an EMBL/GenBank/DDBJ whole genome shotgun (WGS) entry which is preliminary data.</text>
</comment>
<name>A0ABS3HTC5_9ENTE</name>
<keyword evidence="2" id="KW-1185">Reference proteome</keyword>
<dbReference type="InterPro" id="IPR009267">
    <property type="entry name" value="NTP_transf_6"/>
</dbReference>
<sequence length="189" mass="22058">MTDINNIKTILEGNHELIGILKIVESLHLADSWLCAGTIRNYIWDILSNKKELTCYSDIDVIFYDPNITYEETLELEQDLIQRYPNYNWELKNQVYMHIHNPNTAVYTSSYDAISKFPETCTAIGARINKGNIELIAPHGIEDLVNFGVKPTPFFKNDSERMALFIKRVTHKKWHLRWPQLSIEDNNIM</sequence>
<organism evidence="1 2">
    <name type="scientific">Candidatus Vagococcus giribetii</name>
    <dbReference type="NCBI Taxonomy" id="2230876"/>
    <lineage>
        <taxon>Bacteria</taxon>
        <taxon>Bacillati</taxon>
        <taxon>Bacillota</taxon>
        <taxon>Bacilli</taxon>
        <taxon>Lactobacillales</taxon>
        <taxon>Enterococcaceae</taxon>
        <taxon>Vagococcus</taxon>
    </lineage>
</organism>
<reference evidence="1 2" key="1">
    <citation type="submission" date="2021-03" db="EMBL/GenBank/DDBJ databases">
        <title>Enterococcal diversity collection.</title>
        <authorList>
            <person name="Gilmore M.S."/>
            <person name="Schwartzman J."/>
            <person name="Van Tyne D."/>
            <person name="Martin M."/>
            <person name="Earl A.M."/>
            <person name="Manson A.L."/>
            <person name="Straub T."/>
            <person name="Salamzade R."/>
            <person name="Saavedra J."/>
            <person name="Lebreton F."/>
            <person name="Prichula J."/>
            <person name="Schaufler K."/>
            <person name="Gaca A."/>
            <person name="Sgardioli B."/>
            <person name="Wagenaar J."/>
            <person name="Strong T."/>
        </authorList>
    </citation>
    <scope>NUCLEOTIDE SEQUENCE [LARGE SCALE GENOMIC DNA]</scope>
    <source>
        <strain evidence="1 2">DIV0080</strain>
    </source>
</reference>
<evidence type="ECO:0000313" key="1">
    <source>
        <dbReference type="EMBL" id="MBO0476906.1"/>
    </source>
</evidence>
<gene>
    <name evidence="1" type="ORF">DOK76_07480</name>
</gene>
<dbReference type="Proteomes" id="UP000664857">
    <property type="component" value="Unassembled WGS sequence"/>
</dbReference>
<dbReference type="EMBL" id="JAFLVX010000018">
    <property type="protein sequence ID" value="MBO0476906.1"/>
    <property type="molecule type" value="Genomic_DNA"/>
</dbReference>
<proteinExistence type="predicted"/>
<dbReference type="PANTHER" id="PTHR39166:SF1">
    <property type="entry name" value="BLL1166 PROTEIN"/>
    <property type="match status" value="1"/>
</dbReference>